<comment type="similarity">
    <text evidence="1">Belongs to the FAM167 (SEC) family.</text>
</comment>
<feature type="region of interest" description="Disordered" evidence="3">
    <location>
        <begin position="471"/>
        <end position="492"/>
    </location>
</feature>
<proteinExistence type="inferred from homology"/>
<gene>
    <name evidence="4" type="ORF">PoB_000324700</name>
</gene>
<feature type="compositionally biased region" description="Polar residues" evidence="3">
    <location>
        <begin position="120"/>
        <end position="139"/>
    </location>
</feature>
<evidence type="ECO:0000313" key="4">
    <source>
        <dbReference type="EMBL" id="GFN76741.1"/>
    </source>
</evidence>
<dbReference type="PANTHER" id="PTHR32289:SF1">
    <property type="entry name" value="PROTEIN FAM167A-LIKE"/>
    <property type="match status" value="1"/>
</dbReference>
<evidence type="ECO:0000256" key="1">
    <source>
        <dbReference type="ARBA" id="ARBA00005489"/>
    </source>
</evidence>
<feature type="compositionally biased region" description="Polar residues" evidence="3">
    <location>
        <begin position="9"/>
        <end position="20"/>
    </location>
</feature>
<reference evidence="4 5" key="1">
    <citation type="journal article" date="2021" name="Elife">
        <title>Chloroplast acquisition without the gene transfer in kleptoplastic sea slugs, Plakobranchus ocellatus.</title>
        <authorList>
            <person name="Maeda T."/>
            <person name="Takahashi S."/>
            <person name="Yoshida T."/>
            <person name="Shimamura S."/>
            <person name="Takaki Y."/>
            <person name="Nagai Y."/>
            <person name="Toyoda A."/>
            <person name="Suzuki Y."/>
            <person name="Arimoto A."/>
            <person name="Ishii H."/>
            <person name="Satoh N."/>
            <person name="Nishiyama T."/>
            <person name="Hasebe M."/>
            <person name="Maruyama T."/>
            <person name="Minagawa J."/>
            <person name="Obokata J."/>
            <person name="Shigenobu S."/>
        </authorList>
    </citation>
    <scope>NUCLEOTIDE SEQUENCE [LARGE SCALE GENOMIC DNA]</scope>
</reference>
<dbReference type="InterPro" id="IPR024280">
    <property type="entry name" value="FAM167"/>
</dbReference>
<feature type="compositionally biased region" description="Acidic residues" evidence="3">
    <location>
        <begin position="593"/>
        <end position="602"/>
    </location>
</feature>
<feature type="compositionally biased region" description="Low complexity" evidence="3">
    <location>
        <begin position="365"/>
        <end position="388"/>
    </location>
</feature>
<evidence type="ECO:0000313" key="5">
    <source>
        <dbReference type="Proteomes" id="UP000735302"/>
    </source>
</evidence>
<feature type="region of interest" description="Disordered" evidence="3">
    <location>
        <begin position="1"/>
        <end position="255"/>
    </location>
</feature>
<feature type="compositionally biased region" description="Low complexity" evidence="3">
    <location>
        <begin position="481"/>
        <end position="491"/>
    </location>
</feature>
<feature type="compositionally biased region" description="Basic and acidic residues" evidence="3">
    <location>
        <begin position="322"/>
        <end position="331"/>
    </location>
</feature>
<feature type="region of interest" description="Disordered" evidence="3">
    <location>
        <begin position="276"/>
        <end position="388"/>
    </location>
</feature>
<feature type="compositionally biased region" description="Polar residues" evidence="3">
    <location>
        <begin position="556"/>
        <end position="568"/>
    </location>
</feature>
<sequence length="815" mass="88636">MATAAHKQTIASGQAHNSSGHCIIEDPNLTPSQRRKRPLSIIKESDNDSDAASELLVGRDLKGNSSGSGSDTSVKKSSSRICQSTGSSAGRGAISGRVTNTNTRCSPHIKKLTDKFERSATPSPSRTNFRIPGSNTASRSMREINKTSTNNNSSSTVQSPKINSPRAPPAKNGPTLKSTRALASSPSLPATRVTNSVTTRASSPLQNSKPVVRSGIRSVSNLVNSGGKQNGTRGKAGTTKEEKRPSGASDARIKNAKAVSKIEKTDKVSRLLNTLDNAGHVEDSFVNGETENSVVIKKSQDEHSDTLNEKPVPSYENNESIKLSEEQESSHGHHRSGSSGSESDVCSTPGHGGGLARIRETAERLQLSPSSSQALPSPSNSPHLSSAAIPPFSQRLQFQAHHSSSPLVFTTPVSQSSPSSKCDPGITSSVPHIQVTDTDGKSGTSCSHQPQLGPSVLSPGLQFILIDQSNQKSTPLEADNDSNNNITTTDNVSTPVSPNIYVSNQDSINVNHKSALLFHSQQQHTHHNTTNFNYRNFDYNIHKTFPRSPYKHPSRPLSTPSLSQTASQVPPYYKLSSSAFFIRRISSGGSSFCEEDEEEGEEKENKGDVMNRKKDSHSSPLLLSERGSSVSSIGSSSPDPTSPLLPQASTLHQFSASDLSRLKETAEKLRLTTRRDSTMAWRQKYMDSPGKLRKISLSTVAAVSAMDDGKLTQDRKQRIDAALEWLREELHEMRTQDQNLARQLLTIRHDIHQLKLQRSTEKHQDLIEDFQNELEELQEFSDVLDLPQPVYEGDNPLRSIGITRLNLSARRFSAC</sequence>
<feature type="region of interest" description="Disordered" evidence="3">
    <location>
        <begin position="409"/>
        <end position="452"/>
    </location>
</feature>
<feature type="compositionally biased region" description="Polar residues" evidence="3">
    <location>
        <begin position="217"/>
        <end position="232"/>
    </location>
</feature>
<feature type="compositionally biased region" description="Basic and acidic residues" evidence="3">
    <location>
        <begin position="603"/>
        <end position="617"/>
    </location>
</feature>
<dbReference type="AlphaFoldDB" id="A0AAV3Y1Y5"/>
<feature type="compositionally biased region" description="Basic and acidic residues" evidence="3">
    <location>
        <begin position="298"/>
        <end position="308"/>
    </location>
</feature>
<evidence type="ECO:0000256" key="2">
    <source>
        <dbReference type="SAM" id="Coils"/>
    </source>
</evidence>
<keyword evidence="2" id="KW-0175">Coiled coil</keyword>
<feature type="coiled-coil region" evidence="2">
    <location>
        <begin position="716"/>
        <end position="780"/>
    </location>
</feature>
<dbReference type="Proteomes" id="UP000735302">
    <property type="component" value="Unassembled WGS sequence"/>
</dbReference>
<keyword evidence="5" id="KW-1185">Reference proteome</keyword>
<evidence type="ECO:0000256" key="3">
    <source>
        <dbReference type="SAM" id="MobiDB-lite"/>
    </source>
</evidence>
<feature type="region of interest" description="Disordered" evidence="3">
    <location>
        <begin position="545"/>
        <end position="569"/>
    </location>
</feature>
<dbReference type="Pfam" id="PF11652">
    <property type="entry name" value="FAM167"/>
    <property type="match status" value="1"/>
</dbReference>
<feature type="compositionally biased region" description="Low complexity" evidence="3">
    <location>
        <begin position="628"/>
        <end position="646"/>
    </location>
</feature>
<organism evidence="4 5">
    <name type="scientific">Plakobranchus ocellatus</name>
    <dbReference type="NCBI Taxonomy" id="259542"/>
    <lineage>
        <taxon>Eukaryota</taxon>
        <taxon>Metazoa</taxon>
        <taxon>Spiralia</taxon>
        <taxon>Lophotrochozoa</taxon>
        <taxon>Mollusca</taxon>
        <taxon>Gastropoda</taxon>
        <taxon>Heterobranchia</taxon>
        <taxon>Euthyneura</taxon>
        <taxon>Panpulmonata</taxon>
        <taxon>Sacoglossa</taxon>
        <taxon>Placobranchoidea</taxon>
        <taxon>Plakobranchidae</taxon>
        <taxon>Plakobranchus</taxon>
    </lineage>
</organism>
<feature type="compositionally biased region" description="Low complexity" evidence="3">
    <location>
        <begin position="147"/>
        <end position="156"/>
    </location>
</feature>
<feature type="compositionally biased region" description="Low complexity" evidence="3">
    <location>
        <begin position="84"/>
        <end position="97"/>
    </location>
</feature>
<comment type="caution">
    <text evidence="4">The sequence shown here is derived from an EMBL/GenBank/DDBJ whole genome shotgun (WGS) entry which is preliminary data.</text>
</comment>
<feature type="compositionally biased region" description="Polar residues" evidence="3">
    <location>
        <begin position="175"/>
        <end position="209"/>
    </location>
</feature>
<dbReference type="PANTHER" id="PTHR32289">
    <property type="entry name" value="PROTEIN FAM167A"/>
    <property type="match status" value="1"/>
</dbReference>
<protein>
    <submittedName>
        <fullName evidence="4">Protein fam167a-like</fullName>
    </submittedName>
</protein>
<dbReference type="EMBL" id="BLXT01000407">
    <property type="protein sequence ID" value="GFN76741.1"/>
    <property type="molecule type" value="Genomic_DNA"/>
</dbReference>
<accession>A0AAV3Y1Y5</accession>
<dbReference type="InterPro" id="IPR051771">
    <property type="entry name" value="FAM167_domain"/>
</dbReference>
<feature type="compositionally biased region" description="Low complexity" evidence="3">
    <location>
        <begin position="63"/>
        <end position="76"/>
    </location>
</feature>
<name>A0AAV3Y1Y5_9GAST</name>
<feature type="region of interest" description="Disordered" evidence="3">
    <location>
        <begin position="590"/>
        <end position="647"/>
    </location>
</feature>